<dbReference type="AlphaFoldDB" id="A0A5M6CH79"/>
<dbReference type="GO" id="GO:0005829">
    <property type="term" value="C:cytosol"/>
    <property type="evidence" value="ECO:0007669"/>
    <property type="project" value="TreeGrafter"/>
</dbReference>
<comment type="similarity">
    <text evidence="2 6">Belongs to the dTDP-4-dehydrorhamnose reductase family.</text>
</comment>
<dbReference type="InterPro" id="IPR005913">
    <property type="entry name" value="dTDP_dehydrorham_reduct"/>
</dbReference>
<dbReference type="SUPFAM" id="SSF51735">
    <property type="entry name" value="NAD(P)-binding Rossmann-fold domains"/>
    <property type="match status" value="1"/>
</dbReference>
<comment type="function">
    <text evidence="6">Catalyzes the reduction of dTDP-6-deoxy-L-lyxo-4-hexulose to yield dTDP-L-rhamnose.</text>
</comment>
<protein>
    <recommendedName>
        <fullName evidence="4 6">dTDP-4-dehydrorhamnose reductase</fullName>
        <ecNumber evidence="3 6">1.1.1.133</ecNumber>
    </recommendedName>
</protein>
<dbReference type="PANTHER" id="PTHR10491">
    <property type="entry name" value="DTDP-4-DEHYDRORHAMNOSE REDUCTASE"/>
    <property type="match status" value="1"/>
</dbReference>
<evidence type="ECO:0000256" key="2">
    <source>
        <dbReference type="ARBA" id="ARBA00010944"/>
    </source>
</evidence>
<comment type="caution">
    <text evidence="8">The sequence shown here is derived from an EMBL/GenBank/DDBJ whole genome shotgun (WGS) entry which is preliminary data.</text>
</comment>
<dbReference type="GO" id="GO:0008831">
    <property type="term" value="F:dTDP-4-dehydrorhamnose reductase activity"/>
    <property type="evidence" value="ECO:0007669"/>
    <property type="project" value="UniProtKB-EC"/>
</dbReference>
<accession>A0A5M6CH79</accession>
<proteinExistence type="inferred from homology"/>
<feature type="domain" description="RmlD-like substrate binding" evidence="7">
    <location>
        <begin position="3"/>
        <end position="240"/>
    </location>
</feature>
<dbReference type="Proteomes" id="UP000323632">
    <property type="component" value="Unassembled WGS sequence"/>
</dbReference>
<dbReference type="Pfam" id="PF04321">
    <property type="entry name" value="RmlD_sub_bind"/>
    <property type="match status" value="1"/>
</dbReference>
<dbReference type="UniPathway" id="UPA00124"/>
<dbReference type="Gene3D" id="3.40.50.720">
    <property type="entry name" value="NAD(P)-binding Rossmann-like Domain"/>
    <property type="match status" value="1"/>
</dbReference>
<evidence type="ECO:0000313" key="9">
    <source>
        <dbReference type="Proteomes" id="UP000323632"/>
    </source>
</evidence>
<dbReference type="EMBL" id="VWSH01000003">
    <property type="protein sequence ID" value="KAA5533780.1"/>
    <property type="molecule type" value="Genomic_DNA"/>
</dbReference>
<gene>
    <name evidence="8" type="ORF">F0919_14710</name>
</gene>
<evidence type="ECO:0000256" key="4">
    <source>
        <dbReference type="ARBA" id="ARBA00017099"/>
    </source>
</evidence>
<dbReference type="RefSeq" id="WP_150033526.1">
    <property type="nucleotide sequence ID" value="NZ_VWSH01000003.1"/>
</dbReference>
<keyword evidence="6" id="KW-0560">Oxidoreductase</keyword>
<dbReference type="InterPro" id="IPR036291">
    <property type="entry name" value="NAD(P)-bd_dom_sf"/>
</dbReference>
<evidence type="ECO:0000256" key="5">
    <source>
        <dbReference type="ARBA" id="ARBA00048200"/>
    </source>
</evidence>
<keyword evidence="6" id="KW-0521">NADP</keyword>
<evidence type="ECO:0000313" key="8">
    <source>
        <dbReference type="EMBL" id="KAA5533780.1"/>
    </source>
</evidence>
<keyword evidence="9" id="KW-1185">Reference proteome</keyword>
<organism evidence="8 9">
    <name type="scientific">Taibaiella lutea</name>
    <dbReference type="NCBI Taxonomy" id="2608001"/>
    <lineage>
        <taxon>Bacteria</taxon>
        <taxon>Pseudomonadati</taxon>
        <taxon>Bacteroidota</taxon>
        <taxon>Chitinophagia</taxon>
        <taxon>Chitinophagales</taxon>
        <taxon>Chitinophagaceae</taxon>
        <taxon>Taibaiella</taxon>
    </lineage>
</organism>
<comment type="catalytic activity">
    <reaction evidence="5">
        <text>dTDP-beta-L-rhamnose + NADP(+) = dTDP-4-dehydro-beta-L-rhamnose + NADPH + H(+)</text>
        <dbReference type="Rhea" id="RHEA:21796"/>
        <dbReference type="ChEBI" id="CHEBI:15378"/>
        <dbReference type="ChEBI" id="CHEBI:57510"/>
        <dbReference type="ChEBI" id="CHEBI:57783"/>
        <dbReference type="ChEBI" id="CHEBI:58349"/>
        <dbReference type="ChEBI" id="CHEBI:62830"/>
        <dbReference type="EC" id="1.1.1.133"/>
    </reaction>
</comment>
<dbReference type="GO" id="GO:0019305">
    <property type="term" value="P:dTDP-rhamnose biosynthetic process"/>
    <property type="evidence" value="ECO:0007669"/>
    <property type="project" value="UniProtKB-UniPathway"/>
</dbReference>
<dbReference type="EC" id="1.1.1.133" evidence="3 6"/>
<comment type="pathway">
    <text evidence="1 6">Carbohydrate biosynthesis; dTDP-L-rhamnose biosynthesis.</text>
</comment>
<dbReference type="CDD" id="cd05254">
    <property type="entry name" value="dTDP_HR_like_SDR_e"/>
    <property type="match status" value="1"/>
</dbReference>
<evidence type="ECO:0000256" key="1">
    <source>
        <dbReference type="ARBA" id="ARBA00004781"/>
    </source>
</evidence>
<evidence type="ECO:0000256" key="3">
    <source>
        <dbReference type="ARBA" id="ARBA00012929"/>
    </source>
</evidence>
<dbReference type="PANTHER" id="PTHR10491:SF4">
    <property type="entry name" value="METHIONINE ADENOSYLTRANSFERASE 2 SUBUNIT BETA"/>
    <property type="match status" value="1"/>
</dbReference>
<name>A0A5M6CH79_9BACT</name>
<dbReference type="InterPro" id="IPR029903">
    <property type="entry name" value="RmlD-like-bd"/>
</dbReference>
<evidence type="ECO:0000259" key="7">
    <source>
        <dbReference type="Pfam" id="PF04321"/>
    </source>
</evidence>
<evidence type="ECO:0000256" key="6">
    <source>
        <dbReference type="RuleBase" id="RU364082"/>
    </source>
</evidence>
<sequence>MEKVLVIGAKGMAGHVVKTYLETTGRYEVWGIARNINESANEISLDVSREKELEDVIKKHQFDYVINCIGILNKDAEDNPYKAIWYNSYFPHLLEKWGAELRFKLIHISTDCVFSGKGNGGYTESSFKDGIGYYAQSKALGEVDNDKDLTIRTSIVGPELKSDGIGLFHWFMQQEKPIKGYVHAYWSGVTTIVLAQAIDQAIQQNLKGLFQLTNNQKISKFDLISLFNNQFRGGKLEISPDANYKVDKSLVSTRNDFDFKVPDYETMVLEMNKWMQQHQETYRNYK</sequence>
<reference evidence="8 9" key="1">
    <citation type="submission" date="2019-09" db="EMBL/GenBank/DDBJ databases">
        <title>Genome sequence and assembly of Taibaiella sp.</title>
        <authorList>
            <person name="Chhetri G."/>
        </authorList>
    </citation>
    <scope>NUCLEOTIDE SEQUENCE [LARGE SCALE GENOMIC DNA]</scope>
    <source>
        <strain evidence="8 9">KVB11</strain>
    </source>
</reference>